<proteinExistence type="predicted"/>
<protein>
    <recommendedName>
        <fullName evidence="1">Glycosyltransferase 2-like domain-containing protein</fullName>
    </recommendedName>
</protein>
<accession>A0A1F5ZKL4</accession>
<organism evidence="2 3">
    <name type="scientific">Candidatus Gottesmanbacteria bacterium RIFCSPHIGHO2_01_FULL_46_14</name>
    <dbReference type="NCBI Taxonomy" id="1798380"/>
    <lineage>
        <taxon>Bacteria</taxon>
        <taxon>Candidatus Gottesmaniibacteriota</taxon>
    </lineage>
</organism>
<reference evidence="2 3" key="1">
    <citation type="journal article" date="2016" name="Nat. Commun.">
        <title>Thousands of microbial genomes shed light on interconnected biogeochemical processes in an aquifer system.</title>
        <authorList>
            <person name="Anantharaman K."/>
            <person name="Brown C.T."/>
            <person name="Hug L.A."/>
            <person name="Sharon I."/>
            <person name="Castelle C.J."/>
            <person name="Probst A.J."/>
            <person name="Thomas B.C."/>
            <person name="Singh A."/>
            <person name="Wilkins M.J."/>
            <person name="Karaoz U."/>
            <person name="Brodie E.L."/>
            <person name="Williams K.H."/>
            <person name="Hubbard S.S."/>
            <person name="Banfield J.F."/>
        </authorList>
    </citation>
    <scope>NUCLEOTIDE SEQUENCE [LARGE SCALE GENOMIC DNA]</scope>
</reference>
<dbReference type="InterPro" id="IPR029044">
    <property type="entry name" value="Nucleotide-diphossugar_trans"/>
</dbReference>
<evidence type="ECO:0000259" key="1">
    <source>
        <dbReference type="Pfam" id="PF00535"/>
    </source>
</evidence>
<dbReference type="Proteomes" id="UP000177416">
    <property type="component" value="Unassembled WGS sequence"/>
</dbReference>
<dbReference type="EMBL" id="MFJJ01000054">
    <property type="protein sequence ID" value="OGG12865.1"/>
    <property type="molecule type" value="Genomic_DNA"/>
</dbReference>
<gene>
    <name evidence="2" type="ORF">A2875_01550</name>
</gene>
<evidence type="ECO:0000313" key="3">
    <source>
        <dbReference type="Proteomes" id="UP000177416"/>
    </source>
</evidence>
<dbReference type="InterPro" id="IPR001173">
    <property type="entry name" value="Glyco_trans_2-like"/>
</dbReference>
<dbReference type="PANTHER" id="PTHR48090:SF7">
    <property type="entry name" value="RFBJ PROTEIN"/>
    <property type="match status" value="1"/>
</dbReference>
<dbReference type="InterPro" id="IPR050256">
    <property type="entry name" value="Glycosyltransferase_2"/>
</dbReference>
<evidence type="ECO:0000313" key="2">
    <source>
        <dbReference type="EMBL" id="OGG12865.1"/>
    </source>
</evidence>
<feature type="domain" description="Glycosyltransferase 2-like" evidence="1">
    <location>
        <begin position="3"/>
        <end position="119"/>
    </location>
</feature>
<dbReference type="Gene3D" id="3.90.550.10">
    <property type="entry name" value="Spore Coat Polysaccharide Biosynthesis Protein SpsA, Chain A"/>
    <property type="match status" value="1"/>
</dbReference>
<dbReference type="AlphaFoldDB" id="A0A1F5ZKL4"/>
<name>A0A1F5ZKL4_9BACT</name>
<comment type="caution">
    <text evidence="2">The sequence shown here is derived from an EMBL/GenBank/DDBJ whole genome shotgun (WGS) entry which is preliminary data.</text>
</comment>
<dbReference type="PANTHER" id="PTHR48090">
    <property type="entry name" value="UNDECAPRENYL-PHOSPHATE 4-DEOXY-4-FORMAMIDO-L-ARABINOSE TRANSFERASE-RELATED"/>
    <property type="match status" value="1"/>
</dbReference>
<dbReference type="Pfam" id="PF00535">
    <property type="entry name" value="Glycos_transf_2"/>
    <property type="match status" value="1"/>
</dbReference>
<dbReference type="SUPFAM" id="SSF53448">
    <property type="entry name" value="Nucleotide-diphospho-sugar transferases"/>
    <property type="match status" value="1"/>
</dbReference>
<sequence>MITVILPTYNEADNIALLISAIQKNIPSNADILVVDDNSPDGTAARVKTNRHVKLIVRTKNRGLTNSVNEGITASKGDVILWMDCDFSHPPSVIPKLLKEIERGADIALASRVRNRGLSVLVNTVAMAFFGRNITDYTTGFLAVRRTVLDRIPLLGDYGEYCIDLLVRAQAAGYRIEEIPYISPPRRSGYSKTSLRFGYGYLITVLRLLWTSGK</sequence>